<evidence type="ECO:0000313" key="1">
    <source>
        <dbReference type="EMBL" id="KAF2863499.1"/>
    </source>
</evidence>
<keyword evidence="2" id="KW-1185">Reference proteome</keyword>
<organism evidence="1 2">
    <name type="scientific">Piedraia hortae CBS 480.64</name>
    <dbReference type="NCBI Taxonomy" id="1314780"/>
    <lineage>
        <taxon>Eukaryota</taxon>
        <taxon>Fungi</taxon>
        <taxon>Dikarya</taxon>
        <taxon>Ascomycota</taxon>
        <taxon>Pezizomycotina</taxon>
        <taxon>Dothideomycetes</taxon>
        <taxon>Dothideomycetidae</taxon>
        <taxon>Capnodiales</taxon>
        <taxon>Piedraiaceae</taxon>
        <taxon>Piedraia</taxon>
    </lineage>
</organism>
<name>A0A6A7C8V0_9PEZI</name>
<sequence length="271" mass="29953">MRTSTYDSCLLIAADEGEDFGLVALQADDTFMLATPKFPAKEDNELKDAGFRAKEQKALNPSTSLQCNGMTIMCRGENIIVLYATKLKLINLSDKDRKQQYMQEMARGSSTASLCQPEASLGLSRAAQIADPSDDDIKPRESKLMVFPDGAFSNNQDSSSQLGFLIALKFKPLHGSPLGYFKCLWVDMLDDAEFGRDVEGFASCATAKTRDGLESFPTYKKLMNRNKPFTRGDYKSFIQVFPAALMPFFASKDGLTGGQRKLVHLWCTAAD</sequence>
<evidence type="ECO:0000313" key="2">
    <source>
        <dbReference type="Proteomes" id="UP000799421"/>
    </source>
</evidence>
<proteinExistence type="predicted"/>
<accession>A0A6A7C8V0</accession>
<dbReference type="EMBL" id="MU005960">
    <property type="protein sequence ID" value="KAF2863499.1"/>
    <property type="molecule type" value="Genomic_DNA"/>
</dbReference>
<dbReference type="AlphaFoldDB" id="A0A6A7C8V0"/>
<dbReference type="OrthoDB" id="3795451at2759"/>
<protein>
    <submittedName>
        <fullName evidence="1">Uncharacterized protein</fullName>
    </submittedName>
</protein>
<gene>
    <name evidence="1" type="ORF">K470DRAFT_288259</name>
</gene>
<dbReference type="Proteomes" id="UP000799421">
    <property type="component" value="Unassembled WGS sequence"/>
</dbReference>
<reference evidence="1" key="1">
    <citation type="journal article" date="2020" name="Stud. Mycol.">
        <title>101 Dothideomycetes genomes: a test case for predicting lifestyles and emergence of pathogens.</title>
        <authorList>
            <person name="Haridas S."/>
            <person name="Albert R."/>
            <person name="Binder M."/>
            <person name="Bloem J."/>
            <person name="Labutti K."/>
            <person name="Salamov A."/>
            <person name="Andreopoulos B."/>
            <person name="Baker S."/>
            <person name="Barry K."/>
            <person name="Bills G."/>
            <person name="Bluhm B."/>
            <person name="Cannon C."/>
            <person name="Castanera R."/>
            <person name="Culley D."/>
            <person name="Daum C."/>
            <person name="Ezra D."/>
            <person name="Gonzalez J."/>
            <person name="Henrissat B."/>
            <person name="Kuo A."/>
            <person name="Liang C."/>
            <person name="Lipzen A."/>
            <person name="Lutzoni F."/>
            <person name="Magnuson J."/>
            <person name="Mondo S."/>
            <person name="Nolan M."/>
            <person name="Ohm R."/>
            <person name="Pangilinan J."/>
            <person name="Park H.-J."/>
            <person name="Ramirez L."/>
            <person name="Alfaro M."/>
            <person name="Sun H."/>
            <person name="Tritt A."/>
            <person name="Yoshinaga Y."/>
            <person name="Zwiers L.-H."/>
            <person name="Turgeon B."/>
            <person name="Goodwin S."/>
            <person name="Spatafora J."/>
            <person name="Crous P."/>
            <person name="Grigoriev I."/>
        </authorList>
    </citation>
    <scope>NUCLEOTIDE SEQUENCE</scope>
    <source>
        <strain evidence="1">CBS 480.64</strain>
    </source>
</reference>